<evidence type="ECO:0000259" key="1">
    <source>
        <dbReference type="Pfam" id="PF22822"/>
    </source>
</evidence>
<keyword evidence="3" id="KW-1185">Reference proteome</keyword>
<reference evidence="2" key="2">
    <citation type="submission" date="2013-06" db="EMBL/GenBank/DDBJ databases">
        <title>Draft genome sequence of Clostridium hylemonae (DSM 15053).</title>
        <authorList>
            <person name="Sudarsanam P."/>
            <person name="Ley R."/>
            <person name="Guruge J."/>
            <person name="Turnbaugh P.J."/>
            <person name="Mahowald M."/>
            <person name="Liep D."/>
            <person name="Gordon J."/>
        </authorList>
    </citation>
    <scope>NUCLEOTIDE SEQUENCE</scope>
    <source>
        <strain evidence="2">DSM 15053</strain>
    </source>
</reference>
<name>C0BXC0_9FIRM</name>
<dbReference type="AlphaFoldDB" id="C0BXC0"/>
<reference evidence="2" key="1">
    <citation type="submission" date="2009-02" db="EMBL/GenBank/DDBJ databases">
        <authorList>
            <person name="Fulton L."/>
            <person name="Clifton S."/>
            <person name="Fulton B."/>
            <person name="Xu J."/>
            <person name="Minx P."/>
            <person name="Pepin K.H."/>
            <person name="Johnson M."/>
            <person name="Bhonagiri V."/>
            <person name="Nash W.E."/>
            <person name="Mardis E.R."/>
            <person name="Wilson R.K."/>
        </authorList>
    </citation>
    <scope>NUCLEOTIDE SEQUENCE [LARGE SCALE GENOMIC DNA]</scope>
    <source>
        <strain evidence="2">DSM 15053</strain>
    </source>
</reference>
<evidence type="ECO:0000313" key="2">
    <source>
        <dbReference type="EMBL" id="EEG75447.1"/>
    </source>
</evidence>
<accession>C0BXC0</accession>
<evidence type="ECO:0000313" key="3">
    <source>
        <dbReference type="Proteomes" id="UP000004893"/>
    </source>
</evidence>
<feature type="domain" description="MrpR N-terminal core-binding" evidence="1">
    <location>
        <begin position="1"/>
        <end position="73"/>
    </location>
</feature>
<protein>
    <recommendedName>
        <fullName evidence="1">MrpR N-terminal core-binding domain-containing protein</fullName>
    </recommendedName>
</protein>
<dbReference type="OrthoDB" id="2053196at2"/>
<dbReference type="InterPro" id="IPR055009">
    <property type="entry name" value="MrpR_N_CB"/>
</dbReference>
<comment type="caution">
    <text evidence="2">The sequence shown here is derived from an EMBL/GenBank/DDBJ whole genome shotgun (WGS) entry which is preliminary data.</text>
</comment>
<dbReference type="EMBL" id="ABYI02000011">
    <property type="protein sequence ID" value="EEG75447.1"/>
    <property type="molecule type" value="Genomic_DNA"/>
</dbReference>
<dbReference type="RefSeq" id="WP_006441789.1">
    <property type="nucleotide sequence ID" value="NZ_CP036524.1"/>
</dbReference>
<dbReference type="Pfam" id="PF22822">
    <property type="entry name" value="MrpR_N_CB"/>
    <property type="match status" value="1"/>
</dbReference>
<dbReference type="STRING" id="553973.CLOHYLEM_04457"/>
<gene>
    <name evidence="2" type="ORF">CLOHYLEM_04457</name>
</gene>
<proteinExistence type="predicted"/>
<sequence>MYNEERKKEYLEYKKQDYLRHLFQDSGAYEEELGQDLCEMGTSELLHFLIRYDGYRTFEDKRRQLSNYVEWCVIKGYAAFNWISVKVVPNRELKDIFLAAKEEFYISAELYTQYLERLLDSGYGVYIASVFASIYEGISGKGFYNLVNLRSSHIGRQGGLTQLPDGTERILSPELAGMLLATAEVKKIRNEKTVHYVSSLYPDSVWKIRNNETVSYSKVQRKFVYLLEEMKKILGEKRISKTSIERSGYFNRIYYEVLADGTDIRSLKLGTDKEGVRENQSYGRYFEDSGWNMDMRKFIRSFQSYLNQI</sequence>
<organism evidence="2 3">
    <name type="scientific">[Clostridium] hylemonae DSM 15053</name>
    <dbReference type="NCBI Taxonomy" id="553973"/>
    <lineage>
        <taxon>Bacteria</taxon>
        <taxon>Bacillati</taxon>
        <taxon>Bacillota</taxon>
        <taxon>Clostridia</taxon>
        <taxon>Lachnospirales</taxon>
        <taxon>Lachnospiraceae</taxon>
    </lineage>
</organism>
<dbReference type="HOGENOM" id="CLU_899270_0_0_9"/>
<dbReference type="Proteomes" id="UP000004893">
    <property type="component" value="Unassembled WGS sequence"/>
</dbReference>